<feature type="region of interest" description="Disordered" evidence="1">
    <location>
        <begin position="1"/>
        <end position="28"/>
    </location>
</feature>
<feature type="region of interest" description="Disordered" evidence="1">
    <location>
        <begin position="108"/>
        <end position="204"/>
    </location>
</feature>
<reference evidence="2 3" key="1">
    <citation type="journal article" date="2011" name="Proc. Natl. Acad. Sci. U.S.A.">
        <title>Evolutionary erosion of yeast sex chromosomes by mating-type switching accidents.</title>
        <authorList>
            <person name="Gordon J.L."/>
            <person name="Armisen D."/>
            <person name="Proux-Wera E."/>
            <person name="Oheigeartaigh S.S."/>
            <person name="Byrne K.P."/>
            <person name="Wolfe K.H."/>
        </authorList>
    </citation>
    <scope>NUCLEOTIDE SEQUENCE [LARGE SCALE GENOMIC DNA]</scope>
    <source>
        <strain evidence="3">ATCC 10597 / BCRC 20456 / CBS 421 / NBRC 0211 / NRRL Y-12639</strain>
    </source>
</reference>
<gene>
    <name evidence="2" type="primary">NDAI0F03510</name>
    <name evidence="2" type="ordered locus">NDAI_0F03510</name>
</gene>
<dbReference type="KEGG" id="ndi:NDAI_0F03510"/>
<feature type="compositionally biased region" description="Basic and acidic residues" evidence="1">
    <location>
        <begin position="144"/>
        <end position="156"/>
    </location>
</feature>
<dbReference type="EMBL" id="HE580272">
    <property type="protein sequence ID" value="CCD25669.1"/>
    <property type="molecule type" value="Genomic_DNA"/>
</dbReference>
<dbReference type="HOGENOM" id="CLU_1343581_0_0_1"/>
<feature type="compositionally biased region" description="Basic and acidic residues" evidence="1">
    <location>
        <begin position="1"/>
        <end position="18"/>
    </location>
</feature>
<organism evidence="2 3">
    <name type="scientific">Naumovozyma dairenensis (strain ATCC 10597 / BCRC 20456 / CBS 421 / NBRC 0211 / NRRL Y-12639)</name>
    <name type="common">Saccharomyces dairenensis</name>
    <dbReference type="NCBI Taxonomy" id="1071378"/>
    <lineage>
        <taxon>Eukaryota</taxon>
        <taxon>Fungi</taxon>
        <taxon>Dikarya</taxon>
        <taxon>Ascomycota</taxon>
        <taxon>Saccharomycotina</taxon>
        <taxon>Saccharomycetes</taxon>
        <taxon>Saccharomycetales</taxon>
        <taxon>Saccharomycetaceae</taxon>
        <taxon>Naumovozyma</taxon>
    </lineage>
</organism>
<accession>G0WD08</accession>
<feature type="compositionally biased region" description="Basic and acidic residues" evidence="1">
    <location>
        <begin position="175"/>
        <end position="187"/>
    </location>
</feature>
<dbReference type="OrthoDB" id="4061559at2759"/>
<name>G0WD08_NAUDC</name>
<feature type="compositionally biased region" description="Polar residues" evidence="1">
    <location>
        <begin position="117"/>
        <end position="143"/>
    </location>
</feature>
<dbReference type="Proteomes" id="UP000000689">
    <property type="component" value="Chromosome 6"/>
</dbReference>
<sequence length="204" mass="22323">MEKGGYKPDDEGIHDKPHGHNHVGILPEDCPGPDLLHLKKGEIGIPGCGKASTEQDKLPRHLKDFNADEMVEAQMNENTIPAGCQDTSMKSFSPQIEQSIPGAGCPMAKPHHIEPWSNPSQATTATKGNSNTCDMIESNLLSRSRSDNGNDNDVKDYGFGSGDQSQGYEYQTPRSEQRKEPSHDLSKQTHGLNIVDNSYEPISK</sequence>
<dbReference type="RefSeq" id="XP_003670912.1">
    <property type="nucleotide sequence ID" value="XM_003670864.1"/>
</dbReference>
<proteinExistence type="predicted"/>
<feature type="compositionally biased region" description="Polar residues" evidence="1">
    <location>
        <begin position="162"/>
        <end position="174"/>
    </location>
</feature>
<evidence type="ECO:0000256" key="1">
    <source>
        <dbReference type="SAM" id="MobiDB-lite"/>
    </source>
</evidence>
<dbReference type="eggNOG" id="ENOG502SFSZ">
    <property type="taxonomic scope" value="Eukaryota"/>
</dbReference>
<dbReference type="AlphaFoldDB" id="G0WD08"/>
<protein>
    <submittedName>
        <fullName evidence="2">Uncharacterized protein</fullName>
    </submittedName>
</protein>
<evidence type="ECO:0000313" key="2">
    <source>
        <dbReference type="EMBL" id="CCD25669.1"/>
    </source>
</evidence>
<evidence type="ECO:0000313" key="3">
    <source>
        <dbReference type="Proteomes" id="UP000000689"/>
    </source>
</evidence>
<dbReference type="GeneID" id="11497007"/>
<keyword evidence="3" id="KW-1185">Reference proteome</keyword>